<dbReference type="InterPro" id="IPR007627">
    <property type="entry name" value="RNA_pol_sigma70_r2"/>
</dbReference>
<evidence type="ECO:0000256" key="3">
    <source>
        <dbReference type="ARBA" id="ARBA00023015"/>
    </source>
</evidence>
<dbReference type="SUPFAM" id="SSF54427">
    <property type="entry name" value="NTF2-like"/>
    <property type="match status" value="1"/>
</dbReference>
<evidence type="ECO:0000313" key="11">
    <source>
        <dbReference type="Proteomes" id="UP001501759"/>
    </source>
</evidence>
<protein>
    <recommendedName>
        <fullName evidence="12">Sigma-70 family RNA polymerase sigma factor</fullName>
    </recommendedName>
</protein>
<dbReference type="InterPro" id="IPR013325">
    <property type="entry name" value="RNA_pol_sigma_r2"/>
</dbReference>
<evidence type="ECO:0000313" key="10">
    <source>
        <dbReference type="EMBL" id="GAA5018731.1"/>
    </source>
</evidence>
<feature type="domain" description="RNA polymerase sigma-70 region 2" evidence="7">
    <location>
        <begin position="115"/>
        <end position="177"/>
    </location>
</feature>
<comment type="similarity">
    <text evidence="1">Belongs to the sigma-70 factor family. ECF subfamily.</text>
</comment>
<evidence type="ECO:0000259" key="7">
    <source>
        <dbReference type="Pfam" id="PF04542"/>
    </source>
</evidence>
<dbReference type="InterPro" id="IPR013324">
    <property type="entry name" value="RNA_pol_sigma_r3/r4-like"/>
</dbReference>
<dbReference type="PANTHER" id="PTHR30173">
    <property type="entry name" value="SIGMA 19 FACTOR"/>
    <property type="match status" value="1"/>
</dbReference>
<evidence type="ECO:0008006" key="12">
    <source>
        <dbReference type="Google" id="ProtNLM"/>
    </source>
</evidence>
<proteinExistence type="inferred from homology"/>
<evidence type="ECO:0000256" key="5">
    <source>
        <dbReference type="ARBA" id="ARBA00023163"/>
    </source>
</evidence>
<feature type="compositionally biased region" description="Low complexity" evidence="6">
    <location>
        <begin position="17"/>
        <end position="38"/>
    </location>
</feature>
<feature type="domain" description="SnoaL-like" evidence="9">
    <location>
        <begin position="289"/>
        <end position="372"/>
    </location>
</feature>
<evidence type="ECO:0000259" key="9">
    <source>
        <dbReference type="Pfam" id="PF12680"/>
    </source>
</evidence>
<dbReference type="NCBIfam" id="TIGR02937">
    <property type="entry name" value="sigma70-ECF"/>
    <property type="match status" value="1"/>
</dbReference>
<evidence type="ECO:0000259" key="8">
    <source>
        <dbReference type="Pfam" id="PF08281"/>
    </source>
</evidence>
<dbReference type="Gene3D" id="3.10.450.50">
    <property type="match status" value="1"/>
</dbReference>
<accession>A0ABP9J475</accession>
<evidence type="ECO:0000256" key="6">
    <source>
        <dbReference type="SAM" id="MobiDB-lite"/>
    </source>
</evidence>
<dbReference type="Pfam" id="PF12680">
    <property type="entry name" value="SnoaL_2"/>
    <property type="match status" value="1"/>
</dbReference>
<dbReference type="Gene3D" id="1.10.1740.10">
    <property type="match status" value="1"/>
</dbReference>
<feature type="region of interest" description="Disordered" evidence="6">
    <location>
        <begin position="1"/>
        <end position="110"/>
    </location>
</feature>
<evidence type="ECO:0000256" key="1">
    <source>
        <dbReference type="ARBA" id="ARBA00010641"/>
    </source>
</evidence>
<name>A0ABP9J475_9ACTN</name>
<comment type="subunit">
    <text evidence="2">Interacts transiently with the RNA polymerase catalytic core formed by RpoA, RpoB, RpoC and RpoZ (2 alpha, 1 beta, 1 beta' and 1 omega subunit) to form the RNA polymerase holoenzyme that can initiate transcription.</text>
</comment>
<dbReference type="InterPro" id="IPR014284">
    <property type="entry name" value="RNA_pol_sigma-70_dom"/>
</dbReference>
<keyword evidence="3" id="KW-0805">Transcription regulation</keyword>
<dbReference type="SUPFAM" id="SSF88946">
    <property type="entry name" value="Sigma2 domain of RNA polymerase sigma factors"/>
    <property type="match status" value="1"/>
</dbReference>
<feature type="compositionally biased region" description="Gly residues" evidence="6">
    <location>
        <begin position="79"/>
        <end position="108"/>
    </location>
</feature>
<dbReference type="InterPro" id="IPR036388">
    <property type="entry name" value="WH-like_DNA-bd_sf"/>
</dbReference>
<dbReference type="InterPro" id="IPR032710">
    <property type="entry name" value="NTF2-like_dom_sf"/>
</dbReference>
<gene>
    <name evidence="10" type="ORF">GCM10023335_46660</name>
</gene>
<dbReference type="Proteomes" id="UP001501759">
    <property type="component" value="Unassembled WGS sequence"/>
</dbReference>
<dbReference type="InterPro" id="IPR052704">
    <property type="entry name" value="ECF_Sigma-70_Domain"/>
</dbReference>
<dbReference type="InterPro" id="IPR013249">
    <property type="entry name" value="RNA_pol_sigma70_r4_t2"/>
</dbReference>
<organism evidence="10 11">
    <name type="scientific">Streptomyces siamensis</name>
    <dbReference type="NCBI Taxonomy" id="1274986"/>
    <lineage>
        <taxon>Bacteria</taxon>
        <taxon>Bacillati</taxon>
        <taxon>Actinomycetota</taxon>
        <taxon>Actinomycetes</taxon>
        <taxon>Kitasatosporales</taxon>
        <taxon>Streptomycetaceae</taxon>
        <taxon>Streptomyces</taxon>
    </lineage>
</organism>
<sequence>MSESHRAGTGGVGPGAGRAPAGAVEGGSRPRGASPGGAERPGAPDWTSPGRRSGTLQEDGPHGTNGGADGTNGRARGTQGDGAGRPKGGPGAGTGGPGTGNGRPGGADGATRVFVDHRELLFAIVYNMLGSVADTEDVLQETWLSWQGRAGRSPLDGIANPRAYLVRIAVNQALARRAAITRRRETYVGPWLPEPLLDEPAPAGAADDRTLRSESVSLAMLVVLESLTPLERAVFVLNEVFGYAHTEIAGVLDRSPAAVRQLAHRARQHVHARRPLYRAHPRVRRQATERFVEAALGGDITALMEILAPDVTVWTDGGGKTPRAGLRPVHGRDKAARLFAGYATRRATGLDIRYRRVNGDDSAVIFEGDSPYAVMVMNLAPDGEHVRDVYIVTNPEKLAHVRREEETDGQEGRQP</sequence>
<dbReference type="Gene3D" id="1.10.10.10">
    <property type="entry name" value="Winged helix-like DNA-binding domain superfamily/Winged helix DNA-binding domain"/>
    <property type="match status" value="1"/>
</dbReference>
<comment type="caution">
    <text evidence="10">The sequence shown here is derived from an EMBL/GenBank/DDBJ whole genome shotgun (WGS) entry which is preliminary data.</text>
</comment>
<keyword evidence="11" id="KW-1185">Reference proteome</keyword>
<keyword evidence="4" id="KW-0731">Sigma factor</keyword>
<reference evidence="11" key="1">
    <citation type="journal article" date="2019" name="Int. J. Syst. Evol. Microbiol.">
        <title>The Global Catalogue of Microorganisms (GCM) 10K type strain sequencing project: providing services to taxonomists for standard genome sequencing and annotation.</title>
        <authorList>
            <consortium name="The Broad Institute Genomics Platform"/>
            <consortium name="The Broad Institute Genome Sequencing Center for Infectious Disease"/>
            <person name="Wu L."/>
            <person name="Ma J."/>
        </authorList>
    </citation>
    <scope>NUCLEOTIDE SEQUENCE [LARGE SCALE GENOMIC DNA]</scope>
    <source>
        <strain evidence="11">JCM 18409</strain>
    </source>
</reference>
<evidence type="ECO:0000256" key="4">
    <source>
        <dbReference type="ARBA" id="ARBA00023082"/>
    </source>
</evidence>
<dbReference type="SUPFAM" id="SSF88659">
    <property type="entry name" value="Sigma3 and sigma4 domains of RNA polymerase sigma factors"/>
    <property type="match status" value="1"/>
</dbReference>
<keyword evidence="5" id="KW-0804">Transcription</keyword>
<dbReference type="NCBIfam" id="NF007214">
    <property type="entry name" value="PRK09636.1"/>
    <property type="match status" value="1"/>
</dbReference>
<feature type="domain" description="RNA polymerase sigma factor 70 region 4 type 2" evidence="8">
    <location>
        <begin position="219"/>
        <end position="269"/>
    </location>
</feature>
<dbReference type="InterPro" id="IPR037401">
    <property type="entry name" value="SnoaL-like"/>
</dbReference>
<dbReference type="PANTHER" id="PTHR30173:SF36">
    <property type="entry name" value="ECF RNA POLYMERASE SIGMA FACTOR SIGJ"/>
    <property type="match status" value="1"/>
</dbReference>
<evidence type="ECO:0000256" key="2">
    <source>
        <dbReference type="ARBA" id="ARBA00011344"/>
    </source>
</evidence>
<dbReference type="Pfam" id="PF08281">
    <property type="entry name" value="Sigma70_r4_2"/>
    <property type="match status" value="1"/>
</dbReference>
<dbReference type="Pfam" id="PF04542">
    <property type="entry name" value="Sigma70_r2"/>
    <property type="match status" value="1"/>
</dbReference>
<dbReference type="EMBL" id="BAABKB010000016">
    <property type="protein sequence ID" value="GAA5018731.1"/>
    <property type="molecule type" value="Genomic_DNA"/>
</dbReference>